<evidence type="ECO:0000256" key="1">
    <source>
        <dbReference type="ARBA" id="ARBA00001946"/>
    </source>
</evidence>
<dbReference type="PROSITE" id="PS50113">
    <property type="entry name" value="PAC"/>
    <property type="match status" value="1"/>
</dbReference>
<feature type="domain" description="PAC" evidence="4">
    <location>
        <begin position="396"/>
        <end position="448"/>
    </location>
</feature>
<dbReference type="PANTHER" id="PTHR46663:SF3">
    <property type="entry name" value="SLL0267 PROTEIN"/>
    <property type="match status" value="1"/>
</dbReference>
<dbReference type="SUPFAM" id="SSF55785">
    <property type="entry name" value="PYP-like sensor domain (PAS domain)"/>
    <property type="match status" value="1"/>
</dbReference>
<evidence type="ECO:0000313" key="6">
    <source>
        <dbReference type="EMBL" id="SEA66014.1"/>
    </source>
</evidence>
<dbReference type="Pfam" id="PF13426">
    <property type="entry name" value="PAS_9"/>
    <property type="match status" value="1"/>
</dbReference>
<sequence>MRECQIDRCRQLILSISLVGILVTGTLVGLSSALPMFFSAREHVENSALDSLEARAAAINSLLAGYQDIARQFTSRTEIRRRLEAYEAGELGFDELVAFTRPRLKDPMSKLPELLFMRRSGPDLKPVVSLGHNPGLELEHIDTTGVSLMPLPTSTGFVIRAVGAITDDNGRRVGIDTLLFSSERLKALLTSDSGFSTQARLTLVQVSPSGTVLASLDSTGEFVRLLQQHQPYLAALTPRTLIHADDGKNRLLLTPLALDSWVLAVRLPRSDLYAKANQQLLTISGVILAMMLLGLFLTRRALSPLVARITQQTQRLEESSAELRLSANVFEHAQEAIIVTDPGLKIQRSNRTSSEVTGYSSEQLLGIGLDQLFDQSSRQGDQIELILHTLNRDDAWQGEINYRHADGHIIPTLQTISGVRDDQGRINHLIHIFNDITDAKENERRMQRLASLDSLTGLPNRASLNRQIEQQLQQAAQQQQRCALLFIDLDNFKPVNDNFGHAVGDQLLKIVSKRLQHSLREEDSMGRLGGDEFLVLTGNLQKPEEADVIAAKLIAHLLEPFHIAEHSINIGASIGIAYFPDDGCDTQTLTRMADEAMYAAKRQGRNCYVKTTSLD</sequence>
<dbReference type="NCBIfam" id="TIGR00254">
    <property type="entry name" value="GGDEF"/>
    <property type="match status" value="1"/>
</dbReference>
<evidence type="ECO:0000256" key="2">
    <source>
        <dbReference type="SAM" id="Phobius"/>
    </source>
</evidence>
<feature type="domain" description="PAS" evidence="3">
    <location>
        <begin position="322"/>
        <end position="366"/>
    </location>
</feature>
<dbReference type="SMART" id="SM00086">
    <property type="entry name" value="PAC"/>
    <property type="match status" value="1"/>
</dbReference>
<evidence type="ECO:0000259" key="3">
    <source>
        <dbReference type="PROSITE" id="PS50112"/>
    </source>
</evidence>
<protein>
    <submittedName>
        <fullName evidence="6">PAS domain S-box-containing protein/diguanylate cyclase (GGDEF) domain-containing protein</fullName>
    </submittedName>
</protein>
<dbReference type="Gene3D" id="3.30.450.20">
    <property type="entry name" value="PAS domain"/>
    <property type="match status" value="1"/>
</dbReference>
<dbReference type="GO" id="GO:0003824">
    <property type="term" value="F:catalytic activity"/>
    <property type="evidence" value="ECO:0007669"/>
    <property type="project" value="UniProtKB-ARBA"/>
</dbReference>
<keyword evidence="2" id="KW-0472">Membrane</keyword>
<dbReference type="InterPro" id="IPR043128">
    <property type="entry name" value="Rev_trsase/Diguanyl_cyclase"/>
</dbReference>
<dbReference type="OrthoDB" id="9812260at2"/>
<feature type="transmembrane region" description="Helical" evidence="2">
    <location>
        <begin position="12"/>
        <end position="38"/>
    </location>
</feature>
<gene>
    <name evidence="6" type="ORF">SAMN02745729_105230</name>
</gene>
<evidence type="ECO:0000259" key="5">
    <source>
        <dbReference type="PROSITE" id="PS50887"/>
    </source>
</evidence>
<dbReference type="Pfam" id="PF00990">
    <property type="entry name" value="GGDEF"/>
    <property type="match status" value="1"/>
</dbReference>
<evidence type="ECO:0000313" key="7">
    <source>
        <dbReference type="Proteomes" id="UP000242469"/>
    </source>
</evidence>
<evidence type="ECO:0000259" key="4">
    <source>
        <dbReference type="PROSITE" id="PS50113"/>
    </source>
</evidence>
<dbReference type="AlphaFoldDB" id="A0A1H4CZZ3"/>
<reference evidence="7" key="1">
    <citation type="submission" date="2016-10" db="EMBL/GenBank/DDBJ databases">
        <authorList>
            <person name="Varghese N."/>
            <person name="Submissions S."/>
        </authorList>
    </citation>
    <scope>NUCLEOTIDE SEQUENCE [LARGE SCALE GENOMIC DNA]</scope>
    <source>
        <strain evidence="7">DSM 11526</strain>
    </source>
</reference>
<proteinExistence type="predicted"/>
<keyword evidence="7" id="KW-1185">Reference proteome</keyword>
<dbReference type="EMBL" id="FNRJ01000005">
    <property type="protein sequence ID" value="SEA66014.1"/>
    <property type="molecule type" value="Genomic_DNA"/>
</dbReference>
<organism evidence="6 7">
    <name type="scientific">Marinobacterium iners DSM 11526</name>
    <dbReference type="NCBI Taxonomy" id="1122198"/>
    <lineage>
        <taxon>Bacteria</taxon>
        <taxon>Pseudomonadati</taxon>
        <taxon>Pseudomonadota</taxon>
        <taxon>Gammaproteobacteria</taxon>
        <taxon>Oceanospirillales</taxon>
        <taxon>Oceanospirillaceae</taxon>
        <taxon>Marinobacterium</taxon>
    </lineage>
</organism>
<accession>A0A1H4CZZ3</accession>
<dbReference type="SMART" id="SM00091">
    <property type="entry name" value="PAS"/>
    <property type="match status" value="1"/>
</dbReference>
<dbReference type="FunFam" id="3.30.70.270:FF:000001">
    <property type="entry name" value="Diguanylate cyclase domain protein"/>
    <property type="match status" value="1"/>
</dbReference>
<dbReference type="InterPro" id="IPR000014">
    <property type="entry name" value="PAS"/>
</dbReference>
<dbReference type="InterPro" id="IPR029787">
    <property type="entry name" value="Nucleotide_cyclase"/>
</dbReference>
<dbReference type="SUPFAM" id="SSF55073">
    <property type="entry name" value="Nucleotide cyclase"/>
    <property type="match status" value="1"/>
</dbReference>
<dbReference type="CDD" id="cd00130">
    <property type="entry name" value="PAS"/>
    <property type="match status" value="1"/>
</dbReference>
<feature type="domain" description="GGDEF" evidence="5">
    <location>
        <begin position="480"/>
        <end position="613"/>
    </location>
</feature>
<dbReference type="InterPro" id="IPR001610">
    <property type="entry name" value="PAC"/>
</dbReference>
<dbReference type="Gene3D" id="3.30.70.270">
    <property type="match status" value="1"/>
</dbReference>
<dbReference type="InterPro" id="IPR052163">
    <property type="entry name" value="DGC-Regulatory_Protein"/>
</dbReference>
<dbReference type="STRING" id="1122198.SAMN02745729_105230"/>
<name>A0A1H4CZZ3_9GAMM</name>
<dbReference type="InterPro" id="IPR035965">
    <property type="entry name" value="PAS-like_dom_sf"/>
</dbReference>
<dbReference type="NCBIfam" id="TIGR00229">
    <property type="entry name" value="sensory_box"/>
    <property type="match status" value="1"/>
</dbReference>
<dbReference type="InterPro" id="IPR000160">
    <property type="entry name" value="GGDEF_dom"/>
</dbReference>
<dbReference type="RefSeq" id="WP_091825716.1">
    <property type="nucleotide sequence ID" value="NZ_FNRJ01000005.1"/>
</dbReference>
<dbReference type="PROSITE" id="PS50112">
    <property type="entry name" value="PAS"/>
    <property type="match status" value="1"/>
</dbReference>
<dbReference type="PROSITE" id="PS50887">
    <property type="entry name" value="GGDEF"/>
    <property type="match status" value="1"/>
</dbReference>
<dbReference type="PANTHER" id="PTHR46663">
    <property type="entry name" value="DIGUANYLATE CYCLASE DGCT-RELATED"/>
    <property type="match status" value="1"/>
</dbReference>
<keyword evidence="2" id="KW-0812">Transmembrane</keyword>
<keyword evidence="2" id="KW-1133">Transmembrane helix</keyword>
<dbReference type="InterPro" id="IPR000700">
    <property type="entry name" value="PAS-assoc_C"/>
</dbReference>
<dbReference type="SMART" id="SM00267">
    <property type="entry name" value="GGDEF"/>
    <property type="match status" value="1"/>
</dbReference>
<dbReference type="Proteomes" id="UP000242469">
    <property type="component" value="Unassembled WGS sequence"/>
</dbReference>
<comment type="cofactor">
    <cofactor evidence="1">
        <name>Mg(2+)</name>
        <dbReference type="ChEBI" id="CHEBI:18420"/>
    </cofactor>
</comment>
<dbReference type="CDD" id="cd01949">
    <property type="entry name" value="GGDEF"/>
    <property type="match status" value="1"/>
</dbReference>